<protein>
    <submittedName>
        <fullName evidence="1">Uncharacterized protein</fullName>
    </submittedName>
</protein>
<dbReference type="Proteomes" id="UP001044222">
    <property type="component" value="Unassembled WGS sequence"/>
</dbReference>
<dbReference type="EMBL" id="JAFIRN010001458">
    <property type="protein sequence ID" value="KAG5829929.1"/>
    <property type="molecule type" value="Genomic_DNA"/>
</dbReference>
<sequence length="84" mass="9472">MMDRSLLYQLLPHKNWSRRILQRVEMPMVGECVQSNLSFVPPHLPVADNNCLLQSGHSAAMAVVELSSEKDNVCLEIQFHIAIA</sequence>
<proteinExistence type="predicted"/>
<reference evidence="1" key="1">
    <citation type="submission" date="2021-01" db="EMBL/GenBank/DDBJ databases">
        <title>A chromosome-scale assembly of European eel, Anguilla anguilla.</title>
        <authorList>
            <person name="Henkel C."/>
            <person name="Jong-Raadsen S.A."/>
            <person name="Dufour S."/>
            <person name="Weltzien F.-A."/>
            <person name="Palstra A.P."/>
            <person name="Pelster B."/>
            <person name="Spaink H.P."/>
            <person name="Van Den Thillart G.E."/>
            <person name="Jansen H."/>
            <person name="Zahm M."/>
            <person name="Klopp C."/>
            <person name="Cedric C."/>
            <person name="Louis A."/>
            <person name="Berthelot C."/>
            <person name="Parey E."/>
            <person name="Roest Crollius H."/>
            <person name="Montfort J."/>
            <person name="Robinson-Rechavi M."/>
            <person name="Bucao C."/>
            <person name="Bouchez O."/>
            <person name="Gislard M."/>
            <person name="Lluch J."/>
            <person name="Milhes M."/>
            <person name="Lampietro C."/>
            <person name="Lopez Roques C."/>
            <person name="Donnadieu C."/>
            <person name="Braasch I."/>
            <person name="Desvignes T."/>
            <person name="Postlethwait J."/>
            <person name="Bobe J."/>
            <person name="Guiguen Y."/>
            <person name="Dirks R."/>
        </authorList>
    </citation>
    <scope>NUCLEOTIDE SEQUENCE</scope>
    <source>
        <strain evidence="1">Tag_6206</strain>
        <tissue evidence="1">Liver</tissue>
    </source>
</reference>
<gene>
    <name evidence="1" type="ORF">ANANG_G00320380</name>
</gene>
<organism evidence="1 2">
    <name type="scientific">Anguilla anguilla</name>
    <name type="common">European freshwater eel</name>
    <name type="synonym">Muraena anguilla</name>
    <dbReference type="NCBI Taxonomy" id="7936"/>
    <lineage>
        <taxon>Eukaryota</taxon>
        <taxon>Metazoa</taxon>
        <taxon>Chordata</taxon>
        <taxon>Craniata</taxon>
        <taxon>Vertebrata</taxon>
        <taxon>Euteleostomi</taxon>
        <taxon>Actinopterygii</taxon>
        <taxon>Neopterygii</taxon>
        <taxon>Teleostei</taxon>
        <taxon>Anguilliformes</taxon>
        <taxon>Anguillidae</taxon>
        <taxon>Anguilla</taxon>
    </lineage>
</organism>
<feature type="non-terminal residue" evidence="1">
    <location>
        <position position="1"/>
    </location>
</feature>
<evidence type="ECO:0000313" key="2">
    <source>
        <dbReference type="Proteomes" id="UP001044222"/>
    </source>
</evidence>
<comment type="caution">
    <text evidence="1">The sequence shown here is derived from an EMBL/GenBank/DDBJ whole genome shotgun (WGS) entry which is preliminary data.</text>
</comment>
<accession>A0A9D3LIK8</accession>
<name>A0A9D3LIK8_ANGAN</name>
<dbReference type="AlphaFoldDB" id="A0A9D3LIK8"/>
<evidence type="ECO:0000313" key="1">
    <source>
        <dbReference type="EMBL" id="KAG5829929.1"/>
    </source>
</evidence>
<keyword evidence="2" id="KW-1185">Reference proteome</keyword>